<dbReference type="SUPFAM" id="SSF52540">
    <property type="entry name" value="P-loop containing nucleoside triphosphate hydrolases"/>
    <property type="match status" value="2"/>
</dbReference>
<reference evidence="4 5" key="1">
    <citation type="submission" date="2020-11" db="EMBL/GenBank/DDBJ databases">
        <title>Taxonomic evaluation of the Bacillus sporothermodurans group of bacteria based on whole genome sequences.</title>
        <authorList>
            <person name="Fiedler G."/>
            <person name="Herbstmann A.-D."/>
            <person name="Doll E."/>
            <person name="Wenning M."/>
            <person name="Brinks E."/>
            <person name="Kabisch J."/>
            <person name="Breitenwieser F."/>
            <person name="Lappann M."/>
            <person name="Boehnlein C."/>
            <person name="Franz C."/>
        </authorList>
    </citation>
    <scope>NUCLEOTIDE SEQUENCE [LARGE SCALE GENOMIC DNA]</scope>
    <source>
        <strain evidence="4 5">JCM 19841</strain>
    </source>
</reference>
<feature type="transmembrane region" description="Helical" evidence="2">
    <location>
        <begin position="463"/>
        <end position="480"/>
    </location>
</feature>
<keyword evidence="2" id="KW-0472">Membrane</keyword>
<accession>A0ABX7DYC8</accession>
<feature type="domain" description="YhaN AAA" evidence="3">
    <location>
        <begin position="1"/>
        <end position="200"/>
    </location>
</feature>
<dbReference type="EMBL" id="CP065425">
    <property type="protein sequence ID" value="QQZ08312.1"/>
    <property type="molecule type" value="Genomic_DNA"/>
</dbReference>
<feature type="coiled-coil region" evidence="1">
    <location>
        <begin position="206"/>
        <end position="240"/>
    </location>
</feature>
<dbReference type="InterPro" id="IPR027417">
    <property type="entry name" value="P-loop_NTPase"/>
</dbReference>
<organism evidence="4 5">
    <name type="scientific">Heyndrickxia vini</name>
    <dbReference type="NCBI Taxonomy" id="1476025"/>
    <lineage>
        <taxon>Bacteria</taxon>
        <taxon>Bacillati</taxon>
        <taxon>Bacillota</taxon>
        <taxon>Bacilli</taxon>
        <taxon>Bacillales</taxon>
        <taxon>Bacillaceae</taxon>
        <taxon>Heyndrickxia</taxon>
    </lineage>
</organism>
<evidence type="ECO:0000313" key="4">
    <source>
        <dbReference type="EMBL" id="QQZ08312.1"/>
    </source>
</evidence>
<evidence type="ECO:0000313" key="5">
    <source>
        <dbReference type="Proteomes" id="UP000595691"/>
    </source>
</evidence>
<sequence>MKINEVHIYGFGKLSNVKLNFSSTIQVIYGVNEAGKSTLMAFIHGILFGFPTKQQSEIRYEPKMGTKYGGYITIESNSGEVWIERVKGKATGYVTVRLEDGTQGGEELLKDLLKNMDKALFKSIFSFNIHGIQGVSQLKGEDIGTYLIAAGTIGTDAIVKSEQKLQKELDRLFKPSGRKPELNEMLQTIKDQEKELKKSMQYNQTYEKLQLDYQHLVQDISELKGKISASQADIQRLEQLKRDWGLLQERKDILQSLNNIGDITFPIDGLKRMEKLEDQLQVAANQLYVIDVRKGEYEKELTRLLPNKLIAEHEENIQLLIEKWPQIIKWQEEIIRREEEITKWNEQIAVIKRELHIHDMSNLSFLDLSIDMKERIRTVTKDYYYLKSSQIELDKQLENENRRFQELENQCVNLESALLNEDEYRELSESQQKYISLQNDYKHLQDQVKFINLSKGSKQKDNYLPTILFYLLFIGFFVWSVTTHQFVYMTGALIGIIILSFSSWINHKKMSEHNMNQENHVLVKAEKILAEMNQIGDKGTLYDEQQKLRQRWKGLVLEIENQQIRCQEKEQNITVWKRNWKMAEEALGRIKEQLGLQKDFSPENLSDAFELLNELAILDNQLNRSESQKSELLNKVANWECELKNQLSSLQFDGLSNEEGIIRLKNSLLKERENKLIYREIINKNEDVENEYLKWKNEYIAIETAINNLLHEVEVENTEDFRRRGKEYEEYQSLQANLKMINKKINIENMNMVNQFAYLNDLEEKLLINENSLKSNNEKLELLHKRLAEVKYEIEQLEEGGTFTEKLHEFYRSKSIFNDKAKEWAKIALAKKIIHRTMERMKNERFPKVLEKAEEFLSYLTDGEYIRLLFTPTGRFLVERVDQLSFEPDELSQATAEQVYVSLRLALVEVLQDEYPFPLIIDDGFVNFDNERTKRIVQLLLERSQNTQIIYFTCHQHILQLFPQKNIFVLNEEYRYSMLK</sequence>
<dbReference type="Gene3D" id="3.40.50.300">
    <property type="entry name" value="P-loop containing nucleotide triphosphate hydrolases"/>
    <property type="match status" value="2"/>
</dbReference>
<dbReference type="Pfam" id="PF13514">
    <property type="entry name" value="AAA_27"/>
    <property type="match status" value="1"/>
</dbReference>
<keyword evidence="5" id="KW-1185">Reference proteome</keyword>
<dbReference type="PANTHER" id="PTHR41259">
    <property type="entry name" value="DOUBLE-STRAND BREAK REPAIR RAD50 ATPASE, PUTATIVE-RELATED"/>
    <property type="match status" value="1"/>
</dbReference>
<evidence type="ECO:0000256" key="2">
    <source>
        <dbReference type="SAM" id="Phobius"/>
    </source>
</evidence>
<feature type="transmembrane region" description="Helical" evidence="2">
    <location>
        <begin position="486"/>
        <end position="505"/>
    </location>
</feature>
<gene>
    <name evidence="4" type="ORF">I5776_14680</name>
</gene>
<name>A0ABX7DYC8_9BACI</name>
<feature type="coiled-coil region" evidence="1">
    <location>
        <begin position="390"/>
        <end position="447"/>
    </location>
</feature>
<feature type="coiled-coil region" evidence="1">
    <location>
        <begin position="759"/>
        <end position="800"/>
    </location>
</feature>
<dbReference type="PANTHER" id="PTHR41259:SF1">
    <property type="entry name" value="DOUBLE-STRAND BREAK REPAIR RAD50 ATPASE, PUTATIVE-RELATED"/>
    <property type="match status" value="1"/>
</dbReference>
<keyword evidence="1" id="KW-0175">Coiled coil</keyword>
<dbReference type="InterPro" id="IPR038734">
    <property type="entry name" value="YhaN_AAA"/>
</dbReference>
<dbReference type="Proteomes" id="UP000595691">
    <property type="component" value="Chromosome"/>
</dbReference>
<keyword evidence="2" id="KW-1133">Transmembrane helix</keyword>
<protein>
    <submittedName>
        <fullName evidence="4">AAA family ATPase</fullName>
    </submittedName>
</protein>
<proteinExistence type="predicted"/>
<evidence type="ECO:0000256" key="1">
    <source>
        <dbReference type="SAM" id="Coils"/>
    </source>
</evidence>
<dbReference type="RefSeq" id="WP_202777130.1">
    <property type="nucleotide sequence ID" value="NZ_CP065425.1"/>
</dbReference>
<feature type="coiled-coil region" evidence="1">
    <location>
        <begin position="608"/>
        <end position="642"/>
    </location>
</feature>
<keyword evidence="2" id="KW-0812">Transmembrane</keyword>
<evidence type="ECO:0000259" key="3">
    <source>
        <dbReference type="Pfam" id="PF13514"/>
    </source>
</evidence>